<dbReference type="Pfam" id="PF01124">
    <property type="entry name" value="MAPEG"/>
    <property type="match status" value="1"/>
</dbReference>
<sequence length="125" mass="13562">MPLAYWCILIAAFLPVVFAGIAKAGGSRFNNRRPREWLAAQAGWRQRANWAQQNGFEAFPPFAAAVLTAQQLDAGQGVVNALALAFVLLRVLYGALYIADRHLLRSLAWLGATGCTVALFLVAAF</sequence>
<feature type="transmembrane region" description="Helical" evidence="5">
    <location>
        <begin position="106"/>
        <end position="124"/>
    </location>
</feature>
<name>A0A1H8Q8H2_9GAMM</name>
<evidence type="ECO:0000256" key="3">
    <source>
        <dbReference type="ARBA" id="ARBA00022989"/>
    </source>
</evidence>
<dbReference type="STRING" id="406100.SAMN04488052_101422"/>
<evidence type="ECO:0000256" key="1">
    <source>
        <dbReference type="ARBA" id="ARBA00004370"/>
    </source>
</evidence>
<keyword evidence="3 5" id="KW-1133">Transmembrane helix</keyword>
<evidence type="ECO:0000313" key="6">
    <source>
        <dbReference type="EMBL" id="SEO50542.1"/>
    </source>
</evidence>
<dbReference type="EMBL" id="FOEG01000001">
    <property type="protein sequence ID" value="SEO50542.1"/>
    <property type="molecule type" value="Genomic_DNA"/>
</dbReference>
<dbReference type="PANTHER" id="PTHR35371:SF1">
    <property type="entry name" value="BLR7753 PROTEIN"/>
    <property type="match status" value="1"/>
</dbReference>
<evidence type="ECO:0000256" key="4">
    <source>
        <dbReference type="ARBA" id="ARBA00023136"/>
    </source>
</evidence>
<dbReference type="SUPFAM" id="SSF161084">
    <property type="entry name" value="MAPEG domain-like"/>
    <property type="match status" value="1"/>
</dbReference>
<dbReference type="GO" id="GO:0016020">
    <property type="term" value="C:membrane"/>
    <property type="evidence" value="ECO:0007669"/>
    <property type="project" value="UniProtKB-SubCell"/>
</dbReference>
<dbReference type="Proteomes" id="UP000199657">
    <property type="component" value="Unassembled WGS sequence"/>
</dbReference>
<dbReference type="InterPro" id="IPR023352">
    <property type="entry name" value="MAPEG-like_dom_sf"/>
</dbReference>
<evidence type="ECO:0000313" key="7">
    <source>
        <dbReference type="Proteomes" id="UP000199657"/>
    </source>
</evidence>
<accession>A0A1H8Q8H2</accession>
<reference evidence="6 7" key="1">
    <citation type="submission" date="2016-10" db="EMBL/GenBank/DDBJ databases">
        <authorList>
            <person name="de Groot N.N."/>
        </authorList>
    </citation>
    <scope>NUCLEOTIDE SEQUENCE [LARGE SCALE GENOMIC DNA]</scope>
    <source>
        <strain evidence="6 7">CGMCC 1.6291</strain>
    </source>
</reference>
<dbReference type="Gene3D" id="1.20.120.550">
    <property type="entry name" value="Membrane associated eicosanoid/glutathione metabolism-like domain"/>
    <property type="match status" value="1"/>
</dbReference>
<evidence type="ECO:0000256" key="5">
    <source>
        <dbReference type="SAM" id="Phobius"/>
    </source>
</evidence>
<dbReference type="PANTHER" id="PTHR35371">
    <property type="entry name" value="INNER MEMBRANE PROTEIN"/>
    <property type="match status" value="1"/>
</dbReference>
<keyword evidence="7" id="KW-1185">Reference proteome</keyword>
<comment type="subcellular location">
    <subcellularLocation>
        <location evidence="1">Membrane</location>
    </subcellularLocation>
</comment>
<proteinExistence type="predicted"/>
<dbReference type="OrthoDB" id="513661at2"/>
<dbReference type="AlphaFoldDB" id="A0A1H8Q8H2"/>
<keyword evidence="4 5" id="KW-0472">Membrane</keyword>
<dbReference type="RefSeq" id="WP_091639511.1">
    <property type="nucleotide sequence ID" value="NZ_FOEG01000001.1"/>
</dbReference>
<feature type="transmembrane region" description="Helical" evidence="5">
    <location>
        <begin position="78"/>
        <end position="99"/>
    </location>
</feature>
<keyword evidence="2 5" id="KW-0812">Transmembrane</keyword>
<dbReference type="InterPro" id="IPR001129">
    <property type="entry name" value="Membr-assoc_MAPEG"/>
</dbReference>
<gene>
    <name evidence="6" type="ORF">SAMN04488052_101422</name>
</gene>
<evidence type="ECO:0000256" key="2">
    <source>
        <dbReference type="ARBA" id="ARBA00022692"/>
    </source>
</evidence>
<protein>
    <submittedName>
        <fullName evidence="6">Uncharacterized conserved protein, MAPEG superfamily</fullName>
    </submittedName>
</protein>
<organism evidence="6 7">
    <name type="scientific">Aquisalimonas asiatica</name>
    <dbReference type="NCBI Taxonomy" id="406100"/>
    <lineage>
        <taxon>Bacteria</taxon>
        <taxon>Pseudomonadati</taxon>
        <taxon>Pseudomonadota</taxon>
        <taxon>Gammaproteobacteria</taxon>
        <taxon>Chromatiales</taxon>
        <taxon>Ectothiorhodospiraceae</taxon>
        <taxon>Aquisalimonas</taxon>
    </lineage>
</organism>